<dbReference type="Gramene" id="rna30391">
    <property type="protein sequence ID" value="RHN55244.1"/>
    <property type="gene ID" value="gene30391"/>
</dbReference>
<dbReference type="Proteomes" id="UP000265566">
    <property type="component" value="Chromosome 5"/>
</dbReference>
<comment type="caution">
    <text evidence="1">The sequence shown here is derived from an EMBL/GenBank/DDBJ whole genome shotgun (WGS) entry which is preliminary data.</text>
</comment>
<organism evidence="1">
    <name type="scientific">Medicago truncatula</name>
    <name type="common">Barrel medic</name>
    <name type="synonym">Medicago tribuloides</name>
    <dbReference type="NCBI Taxonomy" id="3880"/>
    <lineage>
        <taxon>Eukaryota</taxon>
        <taxon>Viridiplantae</taxon>
        <taxon>Streptophyta</taxon>
        <taxon>Embryophyta</taxon>
        <taxon>Tracheophyta</taxon>
        <taxon>Spermatophyta</taxon>
        <taxon>Magnoliopsida</taxon>
        <taxon>eudicotyledons</taxon>
        <taxon>Gunneridae</taxon>
        <taxon>Pentapetalae</taxon>
        <taxon>rosids</taxon>
        <taxon>fabids</taxon>
        <taxon>Fabales</taxon>
        <taxon>Fabaceae</taxon>
        <taxon>Papilionoideae</taxon>
        <taxon>50 kb inversion clade</taxon>
        <taxon>NPAAA clade</taxon>
        <taxon>Hologalegina</taxon>
        <taxon>IRL clade</taxon>
        <taxon>Trifolieae</taxon>
        <taxon>Medicago</taxon>
    </lineage>
</organism>
<sequence>MIEHNVTACRWLHPEQVVEKVDRAATQKYVEKHNQMGLGPRKHLKYLILLI</sequence>
<evidence type="ECO:0000313" key="1">
    <source>
        <dbReference type="EMBL" id="RHN55244.1"/>
    </source>
</evidence>
<dbReference type="EMBL" id="PSQE01000005">
    <property type="protein sequence ID" value="RHN55244.1"/>
    <property type="molecule type" value="Genomic_DNA"/>
</dbReference>
<protein>
    <submittedName>
        <fullName evidence="1">Uncharacterized protein</fullName>
    </submittedName>
</protein>
<gene>
    <name evidence="1" type="ORF">MtrunA17_Chr5g0415601</name>
</gene>
<name>A0A396HTH2_MEDTR</name>
<accession>A0A396HTH2</accession>
<proteinExistence type="predicted"/>
<reference evidence="1" key="1">
    <citation type="journal article" date="2018" name="Nat. Plants">
        <title>Whole-genome landscape of Medicago truncatula symbiotic genes.</title>
        <authorList>
            <person name="Pecrix Y."/>
            <person name="Gamas P."/>
            <person name="Carrere S."/>
        </authorList>
    </citation>
    <scope>NUCLEOTIDE SEQUENCE</scope>
    <source>
        <tissue evidence="1">Leaves</tissue>
    </source>
</reference>
<dbReference type="AlphaFoldDB" id="A0A396HTH2"/>